<dbReference type="EMBL" id="JAHRIM010080957">
    <property type="protein sequence ID" value="MEQ2275137.1"/>
    <property type="molecule type" value="Genomic_DNA"/>
</dbReference>
<keyword evidence="2" id="KW-0272">Extracellular matrix</keyword>
<dbReference type="Pfam" id="PF00014">
    <property type="entry name" value="Kunitz_BPTI"/>
    <property type="match status" value="1"/>
</dbReference>
<dbReference type="Pfam" id="PF00092">
    <property type="entry name" value="VWA"/>
    <property type="match status" value="2"/>
</dbReference>
<dbReference type="InterPro" id="IPR036880">
    <property type="entry name" value="Kunitz_BPTI_sf"/>
</dbReference>
<dbReference type="CDD" id="cd01450">
    <property type="entry name" value="vWFA_subfamily_ECM"/>
    <property type="match status" value="2"/>
</dbReference>
<proteinExistence type="predicted"/>
<dbReference type="InterPro" id="IPR002223">
    <property type="entry name" value="Kunitz_BPTI"/>
</dbReference>
<feature type="domain" description="VWFA" evidence="6">
    <location>
        <begin position="636"/>
        <end position="839"/>
    </location>
</feature>
<evidence type="ECO:0000259" key="7">
    <source>
        <dbReference type="PROSITE" id="PS50279"/>
    </source>
</evidence>
<dbReference type="InterPro" id="IPR013783">
    <property type="entry name" value="Ig-like_fold"/>
</dbReference>
<dbReference type="SUPFAM" id="SSF49265">
    <property type="entry name" value="Fibronectin type III"/>
    <property type="match status" value="1"/>
</dbReference>
<evidence type="ECO:0000313" key="9">
    <source>
        <dbReference type="EMBL" id="MEQ2275137.1"/>
    </source>
</evidence>
<dbReference type="PANTHER" id="PTHR24020">
    <property type="entry name" value="COLLAGEN ALPHA"/>
    <property type="match status" value="1"/>
</dbReference>
<gene>
    <name evidence="9" type="ORF">XENORESO_021272</name>
</gene>
<dbReference type="Gene3D" id="4.10.410.10">
    <property type="entry name" value="Pancreatic trypsin inhibitor Kunitz domain"/>
    <property type="match status" value="1"/>
</dbReference>
<dbReference type="Pfam" id="PF00041">
    <property type="entry name" value="fn3"/>
    <property type="match status" value="1"/>
</dbReference>
<evidence type="ECO:0000256" key="4">
    <source>
        <dbReference type="ARBA" id="ARBA00023157"/>
    </source>
</evidence>
<evidence type="ECO:0000259" key="8">
    <source>
        <dbReference type="PROSITE" id="PS50853"/>
    </source>
</evidence>
<dbReference type="InterPro" id="IPR003961">
    <property type="entry name" value="FN3_dom"/>
</dbReference>
<feature type="domain" description="VWFA" evidence="6">
    <location>
        <begin position="418"/>
        <end position="599"/>
    </location>
</feature>
<dbReference type="CDD" id="cd00063">
    <property type="entry name" value="FN3"/>
    <property type="match status" value="1"/>
</dbReference>
<dbReference type="PROSITE" id="PS50853">
    <property type="entry name" value="FN3"/>
    <property type="match status" value="1"/>
</dbReference>
<dbReference type="InterPro" id="IPR036116">
    <property type="entry name" value="FN3_sf"/>
</dbReference>
<dbReference type="InterPro" id="IPR050525">
    <property type="entry name" value="ECM_Assembly_Org"/>
</dbReference>
<dbReference type="PROSITE" id="PS50234">
    <property type="entry name" value="VWFA"/>
    <property type="match status" value="2"/>
</dbReference>
<evidence type="ECO:0000256" key="2">
    <source>
        <dbReference type="ARBA" id="ARBA00022530"/>
    </source>
</evidence>
<keyword evidence="3" id="KW-0176">Collagen</keyword>
<accession>A0ABV0X3D9</accession>
<dbReference type="PROSITE" id="PS50279">
    <property type="entry name" value="BPTI_KUNITZ_2"/>
    <property type="match status" value="1"/>
</dbReference>
<dbReference type="SMART" id="SM00131">
    <property type="entry name" value="KU"/>
    <property type="match status" value="1"/>
</dbReference>
<feature type="compositionally biased region" description="Basic and acidic residues" evidence="5">
    <location>
        <begin position="879"/>
        <end position="891"/>
    </location>
</feature>
<feature type="domain" description="Fibronectin type-III" evidence="8">
    <location>
        <begin position="890"/>
        <end position="979"/>
    </location>
</feature>
<keyword evidence="4" id="KW-1015">Disulfide bond</keyword>
<dbReference type="CDD" id="cd22635">
    <property type="entry name" value="Kunitz_papilin"/>
    <property type="match status" value="1"/>
</dbReference>
<evidence type="ECO:0000313" key="10">
    <source>
        <dbReference type="Proteomes" id="UP001444071"/>
    </source>
</evidence>
<evidence type="ECO:0000256" key="3">
    <source>
        <dbReference type="ARBA" id="ARBA00023119"/>
    </source>
</evidence>
<evidence type="ECO:0000256" key="1">
    <source>
        <dbReference type="ARBA" id="ARBA00004498"/>
    </source>
</evidence>
<dbReference type="SUPFAM" id="SSF57362">
    <property type="entry name" value="BPTI-like"/>
    <property type="match status" value="1"/>
</dbReference>
<evidence type="ECO:0008006" key="11">
    <source>
        <dbReference type="Google" id="ProtNLM"/>
    </source>
</evidence>
<comment type="caution">
    <text evidence="9">The sequence shown here is derived from an EMBL/GenBank/DDBJ whole genome shotgun (WGS) entry which is preliminary data.</text>
</comment>
<comment type="subcellular location">
    <subcellularLocation>
        <location evidence="1">Secreted</location>
        <location evidence="1">Extracellular space</location>
        <location evidence="1">Extracellular matrix</location>
    </subcellularLocation>
</comment>
<feature type="region of interest" description="Disordered" evidence="5">
    <location>
        <begin position="855"/>
        <end position="891"/>
    </location>
</feature>
<dbReference type="Proteomes" id="UP001444071">
    <property type="component" value="Unassembled WGS sequence"/>
</dbReference>
<dbReference type="InterPro" id="IPR036465">
    <property type="entry name" value="vWFA_dom_sf"/>
</dbReference>
<feature type="domain" description="BPTI/Kunitz inhibitor" evidence="7">
    <location>
        <begin position="1004"/>
        <end position="1055"/>
    </location>
</feature>
<protein>
    <recommendedName>
        <fullName evidence="11">Collagen, type VI, alpha 3</fullName>
    </recommendedName>
</protein>
<reference evidence="9 10" key="1">
    <citation type="submission" date="2021-06" db="EMBL/GenBank/DDBJ databases">
        <authorList>
            <person name="Palmer J.M."/>
        </authorList>
    </citation>
    <scope>NUCLEOTIDE SEQUENCE [LARGE SCALE GENOMIC DNA]</scope>
    <source>
        <strain evidence="9 10">XR_2019</strain>
        <tissue evidence="9">Muscle</tissue>
    </source>
</reference>
<evidence type="ECO:0000256" key="5">
    <source>
        <dbReference type="SAM" id="MobiDB-lite"/>
    </source>
</evidence>
<name>A0ABV0X3D9_9TELE</name>
<organism evidence="9 10">
    <name type="scientific">Xenotaenia resolanae</name>
    <dbReference type="NCBI Taxonomy" id="208358"/>
    <lineage>
        <taxon>Eukaryota</taxon>
        <taxon>Metazoa</taxon>
        <taxon>Chordata</taxon>
        <taxon>Craniata</taxon>
        <taxon>Vertebrata</taxon>
        <taxon>Euteleostomi</taxon>
        <taxon>Actinopterygii</taxon>
        <taxon>Neopterygii</taxon>
        <taxon>Teleostei</taxon>
        <taxon>Neoteleostei</taxon>
        <taxon>Acanthomorphata</taxon>
        <taxon>Ovalentaria</taxon>
        <taxon>Atherinomorphae</taxon>
        <taxon>Cyprinodontiformes</taxon>
        <taxon>Goodeidae</taxon>
        <taxon>Xenotaenia</taxon>
    </lineage>
</organism>
<dbReference type="SMART" id="SM00327">
    <property type="entry name" value="VWA"/>
    <property type="match status" value="2"/>
</dbReference>
<evidence type="ECO:0000259" key="6">
    <source>
        <dbReference type="PROSITE" id="PS50234"/>
    </source>
</evidence>
<dbReference type="PROSITE" id="PS00280">
    <property type="entry name" value="BPTI_KUNITZ_1"/>
    <property type="match status" value="1"/>
</dbReference>
<keyword evidence="2" id="KW-0964">Secreted</keyword>
<dbReference type="Gene3D" id="3.40.50.410">
    <property type="entry name" value="von Willebrand factor, type A domain"/>
    <property type="match status" value="2"/>
</dbReference>
<dbReference type="InterPro" id="IPR002035">
    <property type="entry name" value="VWF_A"/>
</dbReference>
<keyword evidence="10" id="KW-1185">Reference proteome</keyword>
<sequence>MNAILQRISKITPISCSGGQNPSIQVGMLALDSTSAPVQLDFMDNPDELFEAFRGLRSRGPFILNAQTISAYINRFRVRQPNTIKVIIHLTDGLDGPYADIKRRVEELRQSGVNSFILVGLERVQRFEEALLLEFGRGFRYTRPLKLNVMDLDYELMEELDNIAERECCGVPCKCTGNRGDRGAVGLSGIKDYQEARDILVTRGDREKEVLLVLMELRVSRDVLDKEVSRVKLDQLVHEDPKGRMGTLDQEVLEVTQVQMEKKEGEDPLVARENQGIQDSAVLLGQLAPTESLVKMAEMELVRKVKKEERVMMVSQDSLDPRGQLETLAPEVDPDPEEIVDKQVYLEILDHLDRREKLAILEPIHWKFSFHAGSMPYLCVFCLLSPPTAEMTQCRYWLQAHRWWNDVTRSECPLYPTELAFALDVSQNVDRQGFNNMRDTAALLVRNITIAESNCPRGARVALTLYNNEVITEVRFADAMKKRSLVDHIEGLQKPRSNKEASLETAMSFVAQNTFKRVRSGFLVRKVAIFFVGDRIRQPQKISNAALRLHNAGIATLLLVNRDNAELRQAVQVNNTALAQVIILPGSGSSQYKTVFQKILSCHVCFDFCSPDQICDFLPPSISRDRRSLTSDVDIDMAFVIDSSESTFPSFFIEIKRYIAHIIEALHVSSDPMTSVHHARVSVVQQAPYEFIHNKTGYPIHVDIGLTEHTSAQDMVRFLLEKTEQLEGGRALASAIESTVEQVFEKAPLQRDRKVIVLFVTGSVEVEEEQLVRIASEIKCRGYFLVIFAVGQAVGPRDALVLSRMASEPSDVFFKRLDLISHFYDKHIQRFGQLFAKYISFETRPELSKNCQWTQSDQPLKSPIQPSHHQEKPHKHHESHQAVHERKHNDVEELHVSNVTSSSLKLWWSNSEPKLFVYFEVVLTRLHDHALVVKTNVSGTEIAVDNLESSQTYHAVVTAHTAEGQTVSTRKGVIRTKAASQGSNTVNIKPVDIPETVNDLADPCSLDYDPGMPCKDYQAKWFFDRKNGFCAAFWYGGCGGNENRFDTETLCLKNCMRS</sequence>
<feature type="non-terminal residue" evidence="9">
    <location>
        <position position="1058"/>
    </location>
</feature>
<dbReference type="Gene3D" id="2.60.40.10">
    <property type="entry name" value="Immunoglobulins"/>
    <property type="match status" value="1"/>
</dbReference>
<dbReference type="SUPFAM" id="SSF53300">
    <property type="entry name" value="vWA-like"/>
    <property type="match status" value="3"/>
</dbReference>
<dbReference type="InterPro" id="IPR020901">
    <property type="entry name" value="Prtase_inh_Kunz-CS"/>
</dbReference>
<feature type="compositionally biased region" description="Polar residues" evidence="5">
    <location>
        <begin position="855"/>
        <end position="867"/>
    </location>
</feature>